<evidence type="ECO:0000256" key="2">
    <source>
        <dbReference type="PIRSR" id="PIRSR001359-2"/>
    </source>
</evidence>
<feature type="binding site" evidence="2">
    <location>
        <begin position="230"/>
        <end position="233"/>
    </location>
    <ligand>
        <name>dihydroxyacetone phosphate</name>
        <dbReference type="ChEBI" id="CHEBI:57642"/>
    </ligand>
</feature>
<dbReference type="PIRSF" id="PIRSF001359">
    <property type="entry name" value="F_bP_aldolase_II"/>
    <property type="match status" value="1"/>
</dbReference>
<feature type="binding site" evidence="3">
    <location>
        <position position="133"/>
    </location>
    <ligand>
        <name>Zn(2+)</name>
        <dbReference type="ChEBI" id="CHEBI:29105"/>
        <label>2</label>
    </ligand>
</feature>
<dbReference type="InterPro" id="IPR000771">
    <property type="entry name" value="FBA_II"/>
</dbReference>
<dbReference type="eggNOG" id="COG0191">
    <property type="taxonomic scope" value="Bacteria"/>
</dbReference>
<dbReference type="EC" id="4.1.2.40" evidence="4"/>
<dbReference type="InterPro" id="IPR050246">
    <property type="entry name" value="Class_II_FBP_aldolase"/>
</dbReference>
<dbReference type="EMBL" id="CP002780">
    <property type="protein sequence ID" value="AEG62054.1"/>
    <property type="molecule type" value="Genomic_DNA"/>
</dbReference>
<dbReference type="GO" id="GO:0005975">
    <property type="term" value="P:carbohydrate metabolic process"/>
    <property type="evidence" value="ECO:0007669"/>
    <property type="project" value="InterPro"/>
</dbReference>
<dbReference type="KEGG" id="dru:Desru_3854"/>
<protein>
    <submittedName>
        <fullName evidence="4">Ketose-bisphosphate aldolase</fullName>
        <ecNumber evidence="4">4.1.2.40</ecNumber>
    </submittedName>
</protein>
<feature type="binding site" evidence="2">
    <location>
        <begin position="209"/>
        <end position="211"/>
    </location>
    <ligand>
        <name>dihydroxyacetone phosphate</name>
        <dbReference type="ChEBI" id="CHEBI:57642"/>
    </ligand>
</feature>
<dbReference type="PANTHER" id="PTHR30304">
    <property type="entry name" value="D-TAGATOSE-1,6-BISPHOSPHATE ALDOLASE"/>
    <property type="match status" value="1"/>
</dbReference>
<organism evidence="4 5">
    <name type="scientific">Desulforamulus ruminis (strain ATCC 23193 / DSM 2154 / NCIMB 8452 / DL)</name>
    <name type="common">Desulfotomaculum ruminis</name>
    <dbReference type="NCBI Taxonomy" id="696281"/>
    <lineage>
        <taxon>Bacteria</taxon>
        <taxon>Bacillati</taxon>
        <taxon>Bacillota</taxon>
        <taxon>Clostridia</taxon>
        <taxon>Eubacteriales</taxon>
        <taxon>Peptococcaceae</taxon>
        <taxon>Desulforamulus</taxon>
    </lineage>
</organism>
<comment type="cofactor">
    <cofactor evidence="3">
        <name>Zn(2+)</name>
        <dbReference type="ChEBI" id="CHEBI:29105"/>
    </cofactor>
    <text evidence="3">Binds 2 Zn(2+) ions per subunit. One is catalytic and the other provides a structural contribution.</text>
</comment>
<dbReference type="Proteomes" id="UP000009234">
    <property type="component" value="Chromosome"/>
</dbReference>
<dbReference type="RefSeq" id="WP_013843799.1">
    <property type="nucleotide sequence ID" value="NC_015589.1"/>
</dbReference>
<dbReference type="CDD" id="cd00947">
    <property type="entry name" value="TBP_aldolase_IIB"/>
    <property type="match status" value="1"/>
</dbReference>
<dbReference type="NCBIfam" id="TIGR00167">
    <property type="entry name" value="cbbA"/>
    <property type="match status" value="1"/>
</dbReference>
<dbReference type="HOGENOM" id="CLU_040088_0_1_9"/>
<keyword evidence="3" id="KW-0862">Zinc</keyword>
<evidence type="ECO:0000256" key="1">
    <source>
        <dbReference type="PIRSR" id="PIRSR001359-1"/>
    </source>
</evidence>
<dbReference type="Pfam" id="PF01116">
    <property type="entry name" value="F_bP_aldolase"/>
    <property type="match status" value="1"/>
</dbReference>
<reference evidence="5" key="1">
    <citation type="submission" date="2011-05" db="EMBL/GenBank/DDBJ databases">
        <title>Complete sequence of Desulfotomaculum ruminis DSM 2154.</title>
        <authorList>
            <person name="Lucas S."/>
            <person name="Copeland A."/>
            <person name="Lapidus A."/>
            <person name="Cheng J.-F."/>
            <person name="Goodwin L."/>
            <person name="Pitluck S."/>
            <person name="Lu M."/>
            <person name="Detter J.C."/>
            <person name="Han C."/>
            <person name="Tapia R."/>
            <person name="Land M."/>
            <person name="Hauser L."/>
            <person name="Kyrpides N."/>
            <person name="Ivanova N."/>
            <person name="Mikhailova N."/>
            <person name="Pagani I."/>
            <person name="Stams A.J.M."/>
            <person name="Plugge C.M."/>
            <person name="Muyzer G."/>
            <person name="Kuever J."/>
            <person name="Parshina S.N."/>
            <person name="Ivanova A.E."/>
            <person name="Nazina T.N."/>
            <person name="Brambilla E."/>
            <person name="Spring S."/>
            <person name="Klenk H.-P."/>
            <person name="Woyke T."/>
        </authorList>
    </citation>
    <scope>NUCLEOTIDE SEQUENCE [LARGE SCALE GENOMIC DNA]</scope>
    <source>
        <strain evidence="5">ATCC 23193 / DSM 2154 / NCIB 8452 / DL</strain>
    </source>
</reference>
<evidence type="ECO:0000256" key="3">
    <source>
        <dbReference type="PIRSR" id="PIRSR001359-3"/>
    </source>
</evidence>
<sequence length="282" mass="30195">MLISSKDILKKAQQSGYGVPGFNFYNQDVVESIVETAEALSSPVILMITPIYIENLGLESAAFMARCVAEAARVPVALHLDHGHTYEQAQRCLEAGFTSVMIDGSELPLQENIQLTQKVVALAQKYGASVEAELGAVGGAEDMAQEGAQQKLALVDPEDAKIFVQESGIDSLAPAIGTVHGMTKKEPCLDLPLLQAVRKRVDVPLVLHGGSGLADDTIRLMIRNGISKVNVGTELKIGWMQGLTAYFKTGAYEPRFARSSAKEGVMQVVAKKIELLGSKGKA</sequence>
<reference evidence="4 5" key="2">
    <citation type="journal article" date="2012" name="Stand. Genomic Sci.">
        <title>Complete genome sequence of the sulfate-reducing firmicute Desulfotomaculum ruminis type strain (DL(T)).</title>
        <authorList>
            <person name="Spring S."/>
            <person name="Visser M."/>
            <person name="Lu M."/>
            <person name="Copeland A."/>
            <person name="Lapidus A."/>
            <person name="Lucas S."/>
            <person name="Cheng J.F."/>
            <person name="Han C."/>
            <person name="Tapia R."/>
            <person name="Goodwin L.A."/>
            <person name="Pitluck S."/>
            <person name="Ivanova N."/>
            <person name="Land M."/>
            <person name="Hauser L."/>
            <person name="Larimer F."/>
            <person name="Rohde M."/>
            <person name="Goker M."/>
            <person name="Detter J.C."/>
            <person name="Kyrpides N.C."/>
            <person name="Woyke T."/>
            <person name="Schaap P.J."/>
            <person name="Plugge C.M."/>
            <person name="Muyzer G."/>
            <person name="Kuever J."/>
            <person name="Pereira I.A."/>
            <person name="Parshina S.N."/>
            <person name="Bernier-Latmani R."/>
            <person name="Stams A.J."/>
            <person name="Klenk H.P."/>
        </authorList>
    </citation>
    <scope>NUCLEOTIDE SEQUENCE [LARGE SCALE GENOMIC DNA]</scope>
    <source>
        <strain evidence="5">ATCC 23193 / DSM 2154 / NCIB 8452 / DL</strain>
    </source>
</reference>
<dbReference type="Gene3D" id="3.20.20.70">
    <property type="entry name" value="Aldolase class I"/>
    <property type="match status" value="1"/>
</dbReference>
<dbReference type="AlphaFoldDB" id="F6DQQ7"/>
<feature type="binding site" evidence="2">
    <location>
        <position position="181"/>
    </location>
    <ligand>
        <name>dihydroxyacetone phosphate</name>
        <dbReference type="ChEBI" id="CHEBI:57642"/>
    </ligand>
</feature>
<dbReference type="PROSITE" id="PS00806">
    <property type="entry name" value="ALDOLASE_CLASS_II_2"/>
    <property type="match status" value="1"/>
</dbReference>
<feature type="binding site" evidence="3">
    <location>
        <position position="208"/>
    </location>
    <ligand>
        <name>Zn(2+)</name>
        <dbReference type="ChEBI" id="CHEBI:29105"/>
        <label>1</label>
        <note>catalytic</note>
    </ligand>
</feature>
<keyword evidence="4" id="KW-0456">Lyase</keyword>
<feature type="binding site" evidence="3">
    <location>
        <position position="180"/>
    </location>
    <ligand>
        <name>Zn(2+)</name>
        <dbReference type="ChEBI" id="CHEBI:29105"/>
        <label>1</label>
        <note>catalytic</note>
    </ligand>
</feature>
<dbReference type="SUPFAM" id="SSF51569">
    <property type="entry name" value="Aldolase"/>
    <property type="match status" value="1"/>
</dbReference>
<proteinExistence type="predicted"/>
<feature type="active site" description="Proton donor" evidence="1">
    <location>
        <position position="81"/>
    </location>
</feature>
<accession>F6DQQ7</accession>
<feature type="binding site" evidence="3">
    <location>
        <position position="82"/>
    </location>
    <ligand>
        <name>Zn(2+)</name>
        <dbReference type="ChEBI" id="CHEBI:29105"/>
        <label>1</label>
        <note>catalytic</note>
    </ligand>
</feature>
<feature type="binding site" evidence="3">
    <location>
        <position position="103"/>
    </location>
    <ligand>
        <name>Zn(2+)</name>
        <dbReference type="ChEBI" id="CHEBI:29105"/>
        <label>2</label>
    </ligand>
</feature>
<dbReference type="InterPro" id="IPR013785">
    <property type="entry name" value="Aldolase_TIM"/>
</dbReference>
<evidence type="ECO:0000313" key="4">
    <source>
        <dbReference type="EMBL" id="AEG62054.1"/>
    </source>
</evidence>
<evidence type="ECO:0000313" key="5">
    <source>
        <dbReference type="Proteomes" id="UP000009234"/>
    </source>
</evidence>
<dbReference type="STRING" id="696281.Desru_3854"/>
<keyword evidence="5" id="KW-1185">Reference proteome</keyword>
<dbReference type="PANTHER" id="PTHR30304:SF0">
    <property type="entry name" value="D-TAGATOSE-1,6-BISPHOSPHATE ALDOLASE SUBUNIT GATY-RELATED"/>
    <property type="match status" value="1"/>
</dbReference>
<dbReference type="GO" id="GO:0009025">
    <property type="term" value="F:tagatose-bisphosphate aldolase activity"/>
    <property type="evidence" value="ECO:0007669"/>
    <property type="project" value="UniProtKB-EC"/>
</dbReference>
<dbReference type="GO" id="GO:0008270">
    <property type="term" value="F:zinc ion binding"/>
    <property type="evidence" value="ECO:0007669"/>
    <property type="project" value="InterPro"/>
</dbReference>
<gene>
    <name evidence="4" type="ordered locus">Desru_3854</name>
</gene>
<keyword evidence="3" id="KW-0479">Metal-binding</keyword>
<name>F6DQQ7_DESRL</name>